<gene>
    <name evidence="2" type="ORF">UFOPK2372_00044</name>
    <name evidence="3" type="ORF">UFOPK2372_00411</name>
</gene>
<dbReference type="EMBL" id="CAEZXJ010000051">
    <property type="protein sequence ID" value="CAB4683770.1"/>
    <property type="molecule type" value="Genomic_DNA"/>
</dbReference>
<protein>
    <submittedName>
        <fullName evidence="2">Unannotated protein</fullName>
    </submittedName>
</protein>
<dbReference type="EMBL" id="CAEZXJ010000002">
    <property type="protein sequence ID" value="CAB4678002.1"/>
    <property type="molecule type" value="Genomic_DNA"/>
</dbReference>
<accession>A0A6J6MVY4</accession>
<proteinExistence type="predicted"/>
<dbReference type="AlphaFoldDB" id="A0A6J6MVY4"/>
<evidence type="ECO:0000256" key="1">
    <source>
        <dbReference type="SAM" id="Phobius"/>
    </source>
</evidence>
<organism evidence="2">
    <name type="scientific">freshwater metagenome</name>
    <dbReference type="NCBI Taxonomy" id="449393"/>
    <lineage>
        <taxon>unclassified sequences</taxon>
        <taxon>metagenomes</taxon>
        <taxon>ecological metagenomes</taxon>
    </lineage>
</organism>
<keyword evidence="1" id="KW-1133">Transmembrane helix</keyword>
<evidence type="ECO:0000313" key="3">
    <source>
        <dbReference type="EMBL" id="CAB4683770.1"/>
    </source>
</evidence>
<feature type="transmembrane region" description="Helical" evidence="1">
    <location>
        <begin position="6"/>
        <end position="25"/>
    </location>
</feature>
<sequence>MTNLVISSISIIAVIAAAFFLSSRFKLSKRYDRKPEKLTSWNRQDIGEDPSTDGHKS</sequence>
<reference evidence="2" key="1">
    <citation type="submission" date="2020-05" db="EMBL/GenBank/DDBJ databases">
        <authorList>
            <person name="Chiriac C."/>
            <person name="Salcher M."/>
            <person name="Ghai R."/>
            <person name="Kavagutti S V."/>
        </authorList>
    </citation>
    <scope>NUCLEOTIDE SEQUENCE</scope>
</reference>
<keyword evidence="1" id="KW-0472">Membrane</keyword>
<name>A0A6J6MVY4_9ZZZZ</name>
<evidence type="ECO:0000313" key="2">
    <source>
        <dbReference type="EMBL" id="CAB4678002.1"/>
    </source>
</evidence>
<keyword evidence="1" id="KW-0812">Transmembrane</keyword>